<dbReference type="PANTHER" id="PTHR43272:SF3">
    <property type="entry name" value="LONG CHAIN ACYL-COA SYNTHETASE 4"/>
    <property type="match status" value="1"/>
</dbReference>
<reference evidence="1 2" key="1">
    <citation type="submission" date="2017-09" db="EMBL/GenBank/DDBJ databases">
        <authorList>
            <consortium name="International Durum Wheat Genome Sequencing Consortium (IDWGSC)"/>
            <person name="Milanesi L."/>
        </authorList>
    </citation>
    <scope>NUCLEOTIDE SEQUENCE [LARGE SCALE GENOMIC DNA]</scope>
    <source>
        <strain evidence="2">cv. Svevo</strain>
    </source>
</reference>
<evidence type="ECO:0008006" key="3">
    <source>
        <dbReference type="Google" id="ProtNLM"/>
    </source>
</evidence>
<dbReference type="InterPro" id="IPR042099">
    <property type="entry name" value="ANL_N_sf"/>
</dbReference>
<organism evidence="1 2">
    <name type="scientific">Triticum turgidum subsp. durum</name>
    <name type="common">Durum wheat</name>
    <name type="synonym">Triticum durum</name>
    <dbReference type="NCBI Taxonomy" id="4567"/>
    <lineage>
        <taxon>Eukaryota</taxon>
        <taxon>Viridiplantae</taxon>
        <taxon>Streptophyta</taxon>
        <taxon>Embryophyta</taxon>
        <taxon>Tracheophyta</taxon>
        <taxon>Spermatophyta</taxon>
        <taxon>Magnoliopsida</taxon>
        <taxon>Liliopsida</taxon>
        <taxon>Poales</taxon>
        <taxon>Poaceae</taxon>
        <taxon>BOP clade</taxon>
        <taxon>Pooideae</taxon>
        <taxon>Triticodae</taxon>
        <taxon>Triticeae</taxon>
        <taxon>Triticinae</taxon>
        <taxon>Triticum</taxon>
    </lineage>
</organism>
<accession>A0A9R0X5C6</accession>
<dbReference type="Proteomes" id="UP000324705">
    <property type="component" value="Chromosome 5B"/>
</dbReference>
<dbReference type="EMBL" id="LT934120">
    <property type="protein sequence ID" value="VAI30260.1"/>
    <property type="molecule type" value="Genomic_DNA"/>
</dbReference>
<protein>
    <recommendedName>
        <fullName evidence="3">AMP-dependent synthetase/ligase domain-containing protein</fullName>
    </recommendedName>
</protein>
<dbReference type="AlphaFoldDB" id="A0A9R0X5C6"/>
<name>A0A9R0X5C6_TRITD</name>
<dbReference type="PANTHER" id="PTHR43272">
    <property type="entry name" value="LONG-CHAIN-FATTY-ACID--COA LIGASE"/>
    <property type="match status" value="1"/>
</dbReference>
<gene>
    <name evidence="1" type="ORF">TRITD_5Bv1G093270</name>
</gene>
<evidence type="ECO:0000313" key="1">
    <source>
        <dbReference type="EMBL" id="VAI30260.1"/>
    </source>
</evidence>
<dbReference type="GO" id="GO:0004467">
    <property type="term" value="F:long-chain fatty acid-CoA ligase activity"/>
    <property type="evidence" value="ECO:0007669"/>
    <property type="project" value="TreeGrafter"/>
</dbReference>
<dbReference type="SUPFAM" id="SSF56801">
    <property type="entry name" value="Acetyl-CoA synthetase-like"/>
    <property type="match status" value="1"/>
</dbReference>
<sequence>MSMLGTVGPPVPYVEVRLESVPEMGYDALSKESPRGEICIRGDTLFSGYYKREDLTKEVLVDGWFHTGDIGEWQHDGSMKIVDRKKNIFKLSQGEYVAVENLENIFGQAPNVQIWVYGNSFESCLVAVINPNKQGLERWAESNGVSGDFASICGDAKAKEFILEELSKTGKEKKLKGFEMIRAVHLEPVLFDMERDLITPTYKKKRPQLLKYYQGIIDDMYKSMK</sequence>
<dbReference type="GO" id="GO:0016020">
    <property type="term" value="C:membrane"/>
    <property type="evidence" value="ECO:0007669"/>
    <property type="project" value="TreeGrafter"/>
</dbReference>
<proteinExistence type="predicted"/>
<dbReference type="Gramene" id="TRITD5Bv1G093270.3">
    <property type="protein sequence ID" value="TRITD5Bv1G093270.3"/>
    <property type="gene ID" value="TRITD5Bv1G093270"/>
</dbReference>
<dbReference type="Gene3D" id="3.40.50.12780">
    <property type="entry name" value="N-terminal domain of ligase-like"/>
    <property type="match status" value="1"/>
</dbReference>
<evidence type="ECO:0000313" key="2">
    <source>
        <dbReference type="Proteomes" id="UP000324705"/>
    </source>
</evidence>
<keyword evidence="2" id="KW-1185">Reference proteome</keyword>
<dbReference type="GO" id="GO:0005783">
    <property type="term" value="C:endoplasmic reticulum"/>
    <property type="evidence" value="ECO:0007669"/>
    <property type="project" value="TreeGrafter"/>
</dbReference>